<reference evidence="1" key="1">
    <citation type="journal article" date="2015" name="PLoS Negl. Trop. Dis.">
        <title>Deep Sequencing Analysis of the Ixodes ricinus Haemocytome.</title>
        <authorList>
            <person name="Kotsyfakis M."/>
            <person name="Kopacek P."/>
            <person name="Franta Z."/>
            <person name="Pedra J.H."/>
            <person name="Ribeiro J.M."/>
        </authorList>
    </citation>
    <scope>NUCLEOTIDE SEQUENCE</scope>
</reference>
<sequence>FARLGFKHATGTSNQVIRRIHRLVVEFGESIRCAVSMRCALIAFISSKLVTQRFLAENNARGNGRLLACRCHQFAAKKVHTRVASVC</sequence>
<name>A0A090XEV0_IXORI</name>
<organism evidence="1">
    <name type="scientific">Ixodes ricinus</name>
    <name type="common">Common tick</name>
    <name type="synonym">Acarus ricinus</name>
    <dbReference type="NCBI Taxonomy" id="34613"/>
    <lineage>
        <taxon>Eukaryota</taxon>
        <taxon>Metazoa</taxon>
        <taxon>Ecdysozoa</taxon>
        <taxon>Arthropoda</taxon>
        <taxon>Chelicerata</taxon>
        <taxon>Arachnida</taxon>
        <taxon>Acari</taxon>
        <taxon>Parasitiformes</taxon>
        <taxon>Ixodida</taxon>
        <taxon>Ixodoidea</taxon>
        <taxon>Ixodidae</taxon>
        <taxon>Ixodinae</taxon>
        <taxon>Ixodes</taxon>
    </lineage>
</organism>
<dbReference type="EMBL" id="GBIH01001207">
    <property type="protein sequence ID" value="JAC93503.1"/>
    <property type="molecule type" value="mRNA"/>
</dbReference>
<feature type="non-terminal residue" evidence="1">
    <location>
        <position position="1"/>
    </location>
</feature>
<evidence type="ECO:0000313" key="1">
    <source>
        <dbReference type="EMBL" id="JAC93503.1"/>
    </source>
</evidence>
<dbReference type="AlphaFoldDB" id="A0A090XEV0"/>
<protein>
    <submittedName>
        <fullName evidence="1">Uncharacterized protein</fullName>
    </submittedName>
</protein>
<proteinExistence type="evidence at transcript level"/>
<accession>A0A090XEV0</accession>